<dbReference type="InterPro" id="IPR040198">
    <property type="entry name" value="Fido_containing"/>
</dbReference>
<feature type="binding site" evidence="3">
    <location>
        <begin position="270"/>
        <end position="271"/>
    </location>
    <ligand>
        <name>ATP</name>
        <dbReference type="ChEBI" id="CHEBI:30616"/>
    </ligand>
</feature>
<feature type="region of interest" description="Disordered" evidence="4">
    <location>
        <begin position="157"/>
        <end position="188"/>
    </location>
</feature>
<evidence type="ECO:0000256" key="4">
    <source>
        <dbReference type="SAM" id="MobiDB-lite"/>
    </source>
</evidence>
<feature type="binding site" evidence="1">
    <location>
        <position position="228"/>
    </location>
    <ligand>
        <name>ATP</name>
        <dbReference type="ChEBI" id="CHEBI:30616"/>
    </ligand>
</feature>
<dbReference type="InterPro" id="IPR003812">
    <property type="entry name" value="Fido"/>
</dbReference>
<dbReference type="EMBL" id="WJKJ01000335">
    <property type="protein sequence ID" value="MBD3365548.1"/>
    <property type="molecule type" value="Genomic_DNA"/>
</dbReference>
<feature type="domain" description="Fido" evidence="5">
    <location>
        <begin position="138"/>
        <end position="292"/>
    </location>
</feature>
<organism evidence="6 7">
    <name type="scientific">candidate division WOR-3 bacterium</name>
    <dbReference type="NCBI Taxonomy" id="2052148"/>
    <lineage>
        <taxon>Bacteria</taxon>
        <taxon>Bacteria division WOR-3</taxon>
    </lineage>
</organism>
<evidence type="ECO:0000259" key="5">
    <source>
        <dbReference type="PROSITE" id="PS51459"/>
    </source>
</evidence>
<protein>
    <submittedName>
        <fullName evidence="6">Fic family protein</fullName>
    </submittedName>
</protein>
<keyword evidence="1" id="KW-0547">Nucleotide-binding</keyword>
<name>A0A9D5QDA5_UNCW3</name>
<dbReference type="PROSITE" id="PS51459">
    <property type="entry name" value="FIDO"/>
    <property type="match status" value="1"/>
</dbReference>
<reference evidence="6" key="1">
    <citation type="submission" date="2019-11" db="EMBL/GenBank/DDBJ databases">
        <title>Microbial mats filling the niche in hypersaline microbial mats.</title>
        <authorList>
            <person name="Wong H.L."/>
            <person name="Macleod F.I."/>
            <person name="White R.A. III"/>
            <person name="Burns B.P."/>
        </authorList>
    </citation>
    <scope>NUCLEOTIDE SEQUENCE</scope>
    <source>
        <strain evidence="6">Bin_327</strain>
    </source>
</reference>
<comment type="caution">
    <text evidence="6">The sequence shown here is derived from an EMBL/GenBank/DDBJ whole genome shotgun (WGS) entry which is preliminary data.</text>
</comment>
<dbReference type="Pfam" id="PF02661">
    <property type="entry name" value="Fic"/>
    <property type="match status" value="1"/>
</dbReference>
<dbReference type="InterPro" id="IPR036597">
    <property type="entry name" value="Fido-like_dom_sf"/>
</dbReference>
<sequence length="404" mass="46548">MDPKQFTDKALGRLIRVGKGEGAYWAFVPNPLPPEIGADWELTNILAEAKGALSELAGLGRIIPNPNLLINPFVRREAVLSSKIEGTLTQIEHLYAYEAGQLEIPGFGPSPPEPDVREVVNYVNAMKYGLNRLKDFPFVKRFVRELHEKLMEDVRGGDVSKTPGEFRRSPNWIGTPGDTPSRATYVPPPVDEMEKTLDDFERYLNLKDDRYPDLIKLSLIHYQFEAIHPFLDGNGRIGRLLITLLIVKWDLLPQPLLYLSAYFEKHREEYYRHLMCVSTHGAWREWLIFFLKGVSEQSKDAISRAKALQDLQTYWREHCRQQYQSNLILDIVDLFFLSPLWTVSEIAKYLHKTYMGIKMNIQKLIEEEFLKEITGKSYGKLFLSPKVLQIITQEFPNPLVNDPG</sequence>
<dbReference type="GO" id="GO:0005524">
    <property type="term" value="F:ATP binding"/>
    <property type="evidence" value="ECO:0007669"/>
    <property type="project" value="UniProtKB-KW"/>
</dbReference>
<dbReference type="PANTHER" id="PTHR13504">
    <property type="entry name" value="FIDO DOMAIN-CONTAINING PROTEIN DDB_G0283145"/>
    <property type="match status" value="1"/>
</dbReference>
<dbReference type="InterPro" id="IPR025758">
    <property type="entry name" value="Fic/DOC_N"/>
</dbReference>
<dbReference type="Gene3D" id="1.10.3290.10">
    <property type="entry name" value="Fido-like domain"/>
    <property type="match status" value="1"/>
</dbReference>
<gene>
    <name evidence="6" type="ORF">GF359_10080</name>
</gene>
<dbReference type="PIRSF" id="PIRSF038925">
    <property type="entry name" value="AMP-prot_trans"/>
    <property type="match status" value="1"/>
</dbReference>
<dbReference type="PANTHER" id="PTHR13504:SF38">
    <property type="entry name" value="FIDO DOMAIN-CONTAINING PROTEIN"/>
    <property type="match status" value="1"/>
</dbReference>
<feature type="binding site" evidence="1">
    <location>
        <begin position="233"/>
        <end position="239"/>
    </location>
    <ligand>
        <name>ATP</name>
        <dbReference type="ChEBI" id="CHEBI:30616"/>
    </ligand>
</feature>
<keyword evidence="1" id="KW-0067">ATP-binding</keyword>
<feature type="active site" evidence="2">
    <location>
        <position position="228"/>
    </location>
</feature>
<dbReference type="Pfam" id="PF13784">
    <property type="entry name" value="Fic_N"/>
    <property type="match status" value="1"/>
</dbReference>
<evidence type="ECO:0000256" key="2">
    <source>
        <dbReference type="PIRSR" id="PIRSR640198-1"/>
    </source>
</evidence>
<dbReference type="SUPFAM" id="SSF140931">
    <property type="entry name" value="Fic-like"/>
    <property type="match status" value="1"/>
</dbReference>
<dbReference type="InterPro" id="IPR026287">
    <property type="entry name" value="SoFic-like"/>
</dbReference>
<evidence type="ECO:0000256" key="3">
    <source>
        <dbReference type="PIRSR" id="PIRSR640198-2"/>
    </source>
</evidence>
<dbReference type="AlphaFoldDB" id="A0A9D5QDA5"/>
<feature type="binding site" evidence="1">
    <location>
        <position position="85"/>
    </location>
    <ligand>
        <name>ATP</name>
        <dbReference type="ChEBI" id="CHEBI:30616"/>
    </ligand>
</feature>
<feature type="binding site" evidence="1">
    <location>
        <position position="270"/>
    </location>
    <ligand>
        <name>ATP</name>
        <dbReference type="ChEBI" id="CHEBI:30616"/>
    </ligand>
</feature>
<evidence type="ECO:0000313" key="6">
    <source>
        <dbReference type="EMBL" id="MBD3365548.1"/>
    </source>
</evidence>
<accession>A0A9D5QDA5</accession>
<evidence type="ECO:0000256" key="1">
    <source>
        <dbReference type="PIRSR" id="PIRSR038925-1"/>
    </source>
</evidence>
<evidence type="ECO:0000313" key="7">
    <source>
        <dbReference type="Proteomes" id="UP000630660"/>
    </source>
</evidence>
<feature type="compositionally biased region" description="Basic and acidic residues" evidence="4">
    <location>
        <begin position="157"/>
        <end position="168"/>
    </location>
</feature>
<proteinExistence type="predicted"/>
<dbReference type="Proteomes" id="UP000630660">
    <property type="component" value="Unassembled WGS sequence"/>
</dbReference>
<feature type="binding site" evidence="3">
    <location>
        <begin position="232"/>
        <end position="239"/>
    </location>
    <ligand>
        <name>ATP</name>
        <dbReference type="ChEBI" id="CHEBI:30616"/>
    </ligand>
</feature>